<evidence type="ECO:0000256" key="1">
    <source>
        <dbReference type="ARBA" id="ARBA00005495"/>
    </source>
</evidence>
<gene>
    <name evidence="6" type="ORF">C8Q71DRAFT_377690</name>
</gene>
<comment type="similarity">
    <text evidence="1">Belongs to the Gfa family.</text>
</comment>
<protein>
    <submittedName>
        <fullName evidence="6">Mss4-like protein</fullName>
    </submittedName>
</protein>
<dbReference type="InterPro" id="IPR006913">
    <property type="entry name" value="CENP-V/GFA"/>
</dbReference>
<evidence type="ECO:0000256" key="4">
    <source>
        <dbReference type="ARBA" id="ARBA00023239"/>
    </source>
</evidence>
<dbReference type="GeneID" id="71998895"/>
<keyword evidence="4" id="KW-0456">Lyase</keyword>
<dbReference type="Pfam" id="PF04828">
    <property type="entry name" value="GFA"/>
    <property type="match status" value="1"/>
</dbReference>
<evidence type="ECO:0000256" key="3">
    <source>
        <dbReference type="ARBA" id="ARBA00022833"/>
    </source>
</evidence>
<keyword evidence="3" id="KW-0862">Zinc</keyword>
<evidence type="ECO:0000256" key="2">
    <source>
        <dbReference type="ARBA" id="ARBA00022723"/>
    </source>
</evidence>
<sequence>MYINQLERRSVQQQLSFHSSADQQCPTSKVGHRRTSVARRLADRTTTGSCHCGAIKLRIVGGFGDNAKAVACHCNVCTTLAGSLFSYLAPVPRSNLQVLEGTAKGYKQPTSDNVSGKQVTRYFCGDRSTPLWAESEAAPGGCFVKLAPFGNKLPPGAELFWKNAYEWQNSIVAPEAVFDMLPPPS</sequence>
<dbReference type="PANTHER" id="PTHR33337:SF40">
    <property type="entry name" value="CENP-V_GFA DOMAIN-CONTAINING PROTEIN-RELATED"/>
    <property type="match status" value="1"/>
</dbReference>
<keyword evidence="2" id="KW-0479">Metal-binding</keyword>
<keyword evidence="7" id="KW-1185">Reference proteome</keyword>
<organism evidence="6 7">
    <name type="scientific">Rhodofomes roseus</name>
    <dbReference type="NCBI Taxonomy" id="34475"/>
    <lineage>
        <taxon>Eukaryota</taxon>
        <taxon>Fungi</taxon>
        <taxon>Dikarya</taxon>
        <taxon>Basidiomycota</taxon>
        <taxon>Agaricomycotina</taxon>
        <taxon>Agaricomycetes</taxon>
        <taxon>Polyporales</taxon>
        <taxon>Rhodofomes</taxon>
    </lineage>
</organism>
<dbReference type="Gene3D" id="3.90.1590.10">
    <property type="entry name" value="glutathione-dependent formaldehyde- activating enzyme (gfa)"/>
    <property type="match status" value="1"/>
</dbReference>
<feature type="domain" description="CENP-V/GFA" evidence="5">
    <location>
        <begin position="46"/>
        <end position="168"/>
    </location>
</feature>
<accession>A0ABQ8K0D3</accession>
<dbReference type="SUPFAM" id="SSF51316">
    <property type="entry name" value="Mss4-like"/>
    <property type="match status" value="1"/>
</dbReference>
<name>A0ABQ8K0D3_9APHY</name>
<dbReference type="PANTHER" id="PTHR33337">
    <property type="entry name" value="GFA DOMAIN-CONTAINING PROTEIN"/>
    <property type="match status" value="1"/>
</dbReference>
<comment type="caution">
    <text evidence="6">The sequence shown here is derived from an EMBL/GenBank/DDBJ whole genome shotgun (WGS) entry which is preliminary data.</text>
</comment>
<proteinExistence type="inferred from homology"/>
<dbReference type="PROSITE" id="PS51891">
    <property type="entry name" value="CENP_V_GFA"/>
    <property type="match status" value="1"/>
</dbReference>
<dbReference type="EMBL" id="JADCUA010000033">
    <property type="protein sequence ID" value="KAH9830094.1"/>
    <property type="molecule type" value="Genomic_DNA"/>
</dbReference>
<reference evidence="6 7" key="1">
    <citation type="journal article" date="2021" name="Environ. Microbiol.">
        <title>Gene family expansions and transcriptome signatures uncover fungal adaptations to wood decay.</title>
        <authorList>
            <person name="Hage H."/>
            <person name="Miyauchi S."/>
            <person name="Viragh M."/>
            <person name="Drula E."/>
            <person name="Min B."/>
            <person name="Chaduli D."/>
            <person name="Navarro D."/>
            <person name="Favel A."/>
            <person name="Norest M."/>
            <person name="Lesage-Meessen L."/>
            <person name="Balint B."/>
            <person name="Merenyi Z."/>
            <person name="de Eugenio L."/>
            <person name="Morin E."/>
            <person name="Martinez A.T."/>
            <person name="Baldrian P."/>
            <person name="Stursova M."/>
            <person name="Martinez M.J."/>
            <person name="Novotny C."/>
            <person name="Magnuson J.K."/>
            <person name="Spatafora J.W."/>
            <person name="Maurice S."/>
            <person name="Pangilinan J."/>
            <person name="Andreopoulos W."/>
            <person name="LaButti K."/>
            <person name="Hundley H."/>
            <person name="Na H."/>
            <person name="Kuo A."/>
            <person name="Barry K."/>
            <person name="Lipzen A."/>
            <person name="Henrissat B."/>
            <person name="Riley R."/>
            <person name="Ahrendt S."/>
            <person name="Nagy L.G."/>
            <person name="Grigoriev I.V."/>
            <person name="Martin F."/>
            <person name="Rosso M.N."/>
        </authorList>
    </citation>
    <scope>NUCLEOTIDE SEQUENCE [LARGE SCALE GENOMIC DNA]</scope>
    <source>
        <strain evidence="6 7">CIRM-BRFM 1785</strain>
    </source>
</reference>
<dbReference type="InterPro" id="IPR011057">
    <property type="entry name" value="Mss4-like_sf"/>
</dbReference>
<evidence type="ECO:0000313" key="6">
    <source>
        <dbReference type="EMBL" id="KAH9830094.1"/>
    </source>
</evidence>
<dbReference type="Proteomes" id="UP000814176">
    <property type="component" value="Unassembled WGS sequence"/>
</dbReference>
<evidence type="ECO:0000259" key="5">
    <source>
        <dbReference type="PROSITE" id="PS51891"/>
    </source>
</evidence>
<evidence type="ECO:0000313" key="7">
    <source>
        <dbReference type="Proteomes" id="UP000814176"/>
    </source>
</evidence>
<dbReference type="RefSeq" id="XP_047773446.1">
    <property type="nucleotide sequence ID" value="XM_047918163.1"/>
</dbReference>